<dbReference type="AlphaFoldDB" id="M7XSA0"/>
<sequence>MFTFNSLLETERKNISNFRPLGPKILWKYLFYTVLINQY</sequence>
<keyword evidence="2" id="KW-1185">Reference proteome</keyword>
<dbReference type="EMBL" id="AMZY02000020">
    <property type="protein sequence ID" value="EMS31367.1"/>
    <property type="molecule type" value="Genomic_DNA"/>
</dbReference>
<dbReference type="Proteomes" id="UP000010953">
    <property type="component" value="Unassembled WGS sequence"/>
</dbReference>
<gene>
    <name evidence="1" type="ORF">C943_02514</name>
</gene>
<dbReference type="InParanoid" id="M7XSA0"/>
<protein>
    <submittedName>
        <fullName evidence="1">Uncharacterized protein</fullName>
    </submittedName>
</protein>
<evidence type="ECO:0000313" key="1">
    <source>
        <dbReference type="EMBL" id="EMS31367.1"/>
    </source>
</evidence>
<proteinExistence type="predicted"/>
<dbReference type="STRING" id="1239962.C943_02514"/>
<organism evidence="1 2">
    <name type="scientific">Mariniradius saccharolyticus AK6</name>
    <dbReference type="NCBI Taxonomy" id="1239962"/>
    <lineage>
        <taxon>Bacteria</taxon>
        <taxon>Pseudomonadati</taxon>
        <taxon>Bacteroidota</taxon>
        <taxon>Cytophagia</taxon>
        <taxon>Cytophagales</taxon>
        <taxon>Cyclobacteriaceae</taxon>
        <taxon>Mariniradius</taxon>
    </lineage>
</organism>
<reference evidence="1" key="1">
    <citation type="submission" date="2013-01" db="EMBL/GenBank/DDBJ databases">
        <title>Genome assembly of Mariniradius saccharolyticus AK6.</title>
        <authorList>
            <person name="Vaidya B."/>
            <person name="Khatri I."/>
            <person name="Tanuku N.R.S."/>
            <person name="Subramanian S."/>
            <person name="Pinnaka A."/>
        </authorList>
    </citation>
    <scope>NUCLEOTIDE SEQUENCE [LARGE SCALE GENOMIC DNA]</scope>
    <source>
        <strain evidence="1">AK6</strain>
    </source>
</reference>
<comment type="caution">
    <text evidence="1">The sequence shown here is derived from an EMBL/GenBank/DDBJ whole genome shotgun (WGS) entry which is preliminary data.</text>
</comment>
<accession>M7XSA0</accession>
<name>M7XSA0_9BACT</name>
<evidence type="ECO:0000313" key="2">
    <source>
        <dbReference type="Proteomes" id="UP000010953"/>
    </source>
</evidence>